<dbReference type="GO" id="GO:0005763">
    <property type="term" value="C:mitochondrial small ribosomal subunit"/>
    <property type="evidence" value="ECO:0007669"/>
    <property type="project" value="UniProtKB-ARBA"/>
</dbReference>
<keyword evidence="4" id="KW-0496">Mitochondrion</keyword>
<dbReference type="NCBIfam" id="TIGR01011">
    <property type="entry name" value="rpsB_bact"/>
    <property type="match status" value="1"/>
</dbReference>
<keyword evidence="3" id="KW-0689">Ribosomal protein</keyword>
<dbReference type="AlphaFoldDB" id="A0AAU9VYR6"/>
<dbReference type="CDD" id="cd01425">
    <property type="entry name" value="RPS2"/>
    <property type="match status" value="1"/>
</dbReference>
<proteinExistence type="inferred from homology"/>
<comment type="caution">
    <text evidence="9">The sequence shown here is derived from an EMBL/GenBank/DDBJ whole genome shotgun (WGS) entry which is preliminary data.</text>
</comment>
<dbReference type="FunFam" id="3.40.50.10490:FF:000026">
    <property type="entry name" value="28S ribosomal protein S2, mitochondrial"/>
    <property type="match status" value="1"/>
</dbReference>
<evidence type="ECO:0000256" key="8">
    <source>
        <dbReference type="ARBA" id="ARBA00083109"/>
    </source>
</evidence>
<evidence type="ECO:0000256" key="4">
    <source>
        <dbReference type="ARBA" id="ARBA00023128"/>
    </source>
</evidence>
<evidence type="ECO:0000256" key="3">
    <source>
        <dbReference type="ARBA" id="ARBA00022980"/>
    </source>
</evidence>
<dbReference type="InterPro" id="IPR018130">
    <property type="entry name" value="Ribosomal_uS2_CS"/>
</dbReference>
<reference evidence="9 10" key="1">
    <citation type="submission" date="2022-05" db="EMBL/GenBank/DDBJ databases">
        <authorList>
            <consortium name="Genoscope - CEA"/>
            <person name="William W."/>
        </authorList>
    </citation>
    <scope>NUCLEOTIDE SEQUENCE [LARGE SCALE GENOMIC DNA]</scope>
</reference>
<dbReference type="InterPro" id="IPR023591">
    <property type="entry name" value="Ribosomal_uS2_flav_dom_sf"/>
</dbReference>
<dbReference type="InterPro" id="IPR001865">
    <property type="entry name" value="Ribosomal_uS2"/>
</dbReference>
<dbReference type="GO" id="GO:0006412">
    <property type="term" value="P:translation"/>
    <property type="evidence" value="ECO:0007669"/>
    <property type="project" value="InterPro"/>
</dbReference>
<evidence type="ECO:0000256" key="1">
    <source>
        <dbReference type="ARBA" id="ARBA00004173"/>
    </source>
</evidence>
<dbReference type="PANTHER" id="PTHR12534:SF0">
    <property type="entry name" value="SMALL RIBOSOMAL SUBUNIT PROTEIN US2M"/>
    <property type="match status" value="1"/>
</dbReference>
<dbReference type="GO" id="GO:0003735">
    <property type="term" value="F:structural constituent of ribosome"/>
    <property type="evidence" value="ECO:0007669"/>
    <property type="project" value="InterPro"/>
</dbReference>
<evidence type="ECO:0000256" key="6">
    <source>
        <dbReference type="ARBA" id="ARBA00059792"/>
    </source>
</evidence>
<dbReference type="Gene3D" id="3.40.50.10490">
    <property type="entry name" value="Glucose-6-phosphate isomerase like protein, domain 1"/>
    <property type="match status" value="1"/>
</dbReference>
<comment type="similarity">
    <text evidence="2">Belongs to the universal ribosomal protein uS2 family.</text>
</comment>
<dbReference type="PROSITE" id="PS00962">
    <property type="entry name" value="RIBOSOMAL_S2_1"/>
    <property type="match status" value="1"/>
</dbReference>
<accession>A0AAU9VYR6</accession>
<comment type="subcellular location">
    <subcellularLocation>
        <location evidence="1">Mitochondrion</location>
    </subcellularLocation>
</comment>
<keyword evidence="10" id="KW-1185">Reference proteome</keyword>
<dbReference type="PANTHER" id="PTHR12534">
    <property type="entry name" value="30S RIBOSOMAL PROTEIN S2 PROKARYOTIC AND ORGANELLAR"/>
    <property type="match status" value="1"/>
</dbReference>
<dbReference type="InterPro" id="IPR005706">
    <property type="entry name" value="Ribosomal_uS2_bac/mit/plastid"/>
</dbReference>
<dbReference type="GO" id="GO:0005743">
    <property type="term" value="C:mitochondrial inner membrane"/>
    <property type="evidence" value="ECO:0007669"/>
    <property type="project" value="UniProtKB-ARBA"/>
</dbReference>
<organism evidence="9 10">
    <name type="scientific">Pocillopora meandrina</name>
    <dbReference type="NCBI Taxonomy" id="46732"/>
    <lineage>
        <taxon>Eukaryota</taxon>
        <taxon>Metazoa</taxon>
        <taxon>Cnidaria</taxon>
        <taxon>Anthozoa</taxon>
        <taxon>Hexacorallia</taxon>
        <taxon>Scleractinia</taxon>
        <taxon>Astrocoeniina</taxon>
        <taxon>Pocilloporidae</taxon>
        <taxon>Pocillopora</taxon>
    </lineage>
</organism>
<protein>
    <recommendedName>
        <fullName evidence="7">Small ribosomal subunit protein uS2m</fullName>
    </recommendedName>
    <alternativeName>
        <fullName evidence="8">28S ribosomal protein S2, mitochondrial</fullName>
    </alternativeName>
</protein>
<dbReference type="SUPFAM" id="SSF52313">
    <property type="entry name" value="Ribosomal protein S2"/>
    <property type="match status" value="1"/>
</dbReference>
<dbReference type="HAMAP" id="MF_00291_B">
    <property type="entry name" value="Ribosomal_uS2_B"/>
    <property type="match status" value="1"/>
</dbReference>
<dbReference type="Pfam" id="PF00318">
    <property type="entry name" value="Ribosomal_S2"/>
    <property type="match status" value="2"/>
</dbReference>
<name>A0AAU9VYR6_9CNID</name>
<gene>
    <name evidence="9" type="ORF">PMEA_00021429</name>
</gene>
<evidence type="ECO:0000256" key="5">
    <source>
        <dbReference type="ARBA" id="ARBA00023274"/>
    </source>
</evidence>
<evidence type="ECO:0000256" key="7">
    <source>
        <dbReference type="ARBA" id="ARBA00071390"/>
    </source>
</evidence>
<dbReference type="EMBL" id="CALNXJ010000004">
    <property type="protein sequence ID" value="CAH3037923.1"/>
    <property type="molecule type" value="Genomic_DNA"/>
</dbReference>
<keyword evidence="5" id="KW-0687">Ribonucleoprotein</keyword>
<evidence type="ECO:0000313" key="9">
    <source>
        <dbReference type="EMBL" id="CAH3037923.1"/>
    </source>
</evidence>
<sequence length="284" mass="32127">MAARHVLRTPWNISPVRGKTIISSLLAPITRFRQACSIHTHSSILSSELSSAVETDKTKPDEGEIVENDEGKNILEHPDYFEVHKLFTLKDLFNANVHLGHNEGCWDPLMKPYLFGVREKHHIIDLNQTVVHLRLALNVLSHIAYKRGKILFISAHPQFEELTQRTARECDEYFITRRWRGGTLTNSYMLLGTTELVDMIIFLHLPSLGKNTLAVTEAAQLNIPTIGIVDSDCNPNMIMYPIPGNDDTPSAVQLYCNLFKKVIIKAKEERRKLGSDTEESGENA</sequence>
<comment type="function">
    <text evidence="6">Required for mitoribosome formation and stability, and mitochondrial translation.</text>
</comment>
<dbReference type="PRINTS" id="PR00395">
    <property type="entry name" value="RIBOSOMALS2"/>
</dbReference>
<evidence type="ECO:0000313" key="10">
    <source>
        <dbReference type="Proteomes" id="UP001159428"/>
    </source>
</evidence>
<evidence type="ECO:0000256" key="2">
    <source>
        <dbReference type="ARBA" id="ARBA00006242"/>
    </source>
</evidence>
<dbReference type="Proteomes" id="UP001159428">
    <property type="component" value="Unassembled WGS sequence"/>
</dbReference>